<evidence type="ECO:0000256" key="2">
    <source>
        <dbReference type="ARBA" id="ARBA00004922"/>
    </source>
</evidence>
<evidence type="ECO:0000256" key="12">
    <source>
        <dbReference type="RuleBase" id="RU361193"/>
    </source>
</evidence>
<dbReference type="GO" id="GO:0005509">
    <property type="term" value="F:calcium ion binding"/>
    <property type="evidence" value="ECO:0007669"/>
    <property type="project" value="InterPro"/>
</dbReference>
<evidence type="ECO:0000256" key="8">
    <source>
        <dbReference type="ARBA" id="ARBA00047669"/>
    </source>
</evidence>
<evidence type="ECO:0000256" key="5">
    <source>
        <dbReference type="ARBA" id="ARBA00022801"/>
    </source>
</evidence>
<name>A0A5C3L223_COPMA</name>
<keyword evidence="6 10" id="KW-0106">Calcium</keyword>
<keyword evidence="5 12" id="KW-0378">Hydrolase</keyword>
<dbReference type="AlphaFoldDB" id="A0A5C3L223"/>
<protein>
    <recommendedName>
        <fullName evidence="12">alpha-1,2-Mannosidase</fullName>
        <ecNumber evidence="12">3.2.1.-</ecNumber>
    </recommendedName>
</protein>
<reference evidence="15 16" key="1">
    <citation type="journal article" date="2019" name="Nat. Ecol. Evol.">
        <title>Megaphylogeny resolves global patterns of mushroom evolution.</title>
        <authorList>
            <person name="Varga T."/>
            <person name="Krizsan K."/>
            <person name="Foldi C."/>
            <person name="Dima B."/>
            <person name="Sanchez-Garcia M."/>
            <person name="Sanchez-Ramirez S."/>
            <person name="Szollosi G.J."/>
            <person name="Szarkandi J.G."/>
            <person name="Papp V."/>
            <person name="Albert L."/>
            <person name="Andreopoulos W."/>
            <person name="Angelini C."/>
            <person name="Antonin V."/>
            <person name="Barry K.W."/>
            <person name="Bougher N.L."/>
            <person name="Buchanan P."/>
            <person name="Buyck B."/>
            <person name="Bense V."/>
            <person name="Catcheside P."/>
            <person name="Chovatia M."/>
            <person name="Cooper J."/>
            <person name="Damon W."/>
            <person name="Desjardin D."/>
            <person name="Finy P."/>
            <person name="Geml J."/>
            <person name="Haridas S."/>
            <person name="Hughes K."/>
            <person name="Justo A."/>
            <person name="Karasinski D."/>
            <person name="Kautmanova I."/>
            <person name="Kiss B."/>
            <person name="Kocsube S."/>
            <person name="Kotiranta H."/>
            <person name="LaButti K.M."/>
            <person name="Lechner B.E."/>
            <person name="Liimatainen K."/>
            <person name="Lipzen A."/>
            <person name="Lukacs Z."/>
            <person name="Mihaltcheva S."/>
            <person name="Morgado L.N."/>
            <person name="Niskanen T."/>
            <person name="Noordeloos M.E."/>
            <person name="Ohm R.A."/>
            <person name="Ortiz-Santana B."/>
            <person name="Ovrebo C."/>
            <person name="Racz N."/>
            <person name="Riley R."/>
            <person name="Savchenko A."/>
            <person name="Shiryaev A."/>
            <person name="Soop K."/>
            <person name="Spirin V."/>
            <person name="Szebenyi C."/>
            <person name="Tomsovsky M."/>
            <person name="Tulloss R.E."/>
            <person name="Uehling J."/>
            <person name="Grigoriev I.V."/>
            <person name="Vagvolgyi C."/>
            <person name="Papp T."/>
            <person name="Martin F.M."/>
            <person name="Miettinen O."/>
            <person name="Hibbett D.S."/>
            <person name="Nagy L.G."/>
        </authorList>
    </citation>
    <scope>NUCLEOTIDE SEQUENCE [LARGE SCALE GENOMIC DNA]</scope>
    <source>
        <strain evidence="15 16">CBS 121175</strain>
    </source>
</reference>
<comment type="cofactor">
    <cofactor evidence="1 10">
        <name>Ca(2+)</name>
        <dbReference type="ChEBI" id="CHEBI:29108"/>
    </cofactor>
</comment>
<comment type="catalytic activity">
    <reaction evidence="8">
        <text>N(4)-(alpha-D-Man-(1-&gt;2)-alpha-D-Man-(1-&gt;2)-alpha-D-Man-(1-&gt;3)-[alpha-D-Man-(1-&gt;3)-[alpha-D-Man-(1-&gt;2)-alpha-D-Man-(1-&gt;6)]-alpha-D-Man-(1-&gt;6)]-beta-D-Man-(1-&gt;4)-beta-D-GlcNAc-(1-&gt;4)-beta-D-GlcNAc)-L-asparaginyl-[protein] (N-glucan mannose isomer 8A1,2,3B1,3) + 3 H2O = N(4)-(alpha-D-Man-(1-&gt;3)-[alpha-D-Man-(1-&gt;3)-[alpha-D-Man-(1-&gt;6)]-alpha-D-Man-(1-&gt;6)]-beta-D-Man-(1-&gt;4)-beta-D-GlcNAc-(1-&gt;4)-beta-D-GlcNAc)-L-asparaginyl-[protein] (N-glucan mannose isomer 5A1,2) + 3 beta-D-mannose</text>
        <dbReference type="Rhea" id="RHEA:56028"/>
        <dbReference type="Rhea" id="RHEA-COMP:14358"/>
        <dbReference type="Rhea" id="RHEA-COMP:14367"/>
        <dbReference type="ChEBI" id="CHEBI:15377"/>
        <dbReference type="ChEBI" id="CHEBI:28563"/>
        <dbReference type="ChEBI" id="CHEBI:59087"/>
        <dbReference type="ChEBI" id="CHEBI:60628"/>
        <dbReference type="EC" id="3.2.1.113"/>
    </reaction>
</comment>
<feature type="disulfide bond" evidence="11">
    <location>
        <begin position="400"/>
        <end position="437"/>
    </location>
</feature>
<dbReference type="PANTHER" id="PTHR11742:SF55">
    <property type="entry name" value="ENDOPLASMIC RETICULUM MANNOSYL-OLIGOSACCHARIDE 1,2-ALPHA-MANNOSIDASE"/>
    <property type="match status" value="1"/>
</dbReference>
<evidence type="ECO:0000256" key="11">
    <source>
        <dbReference type="PIRSR" id="PIRSR601382-3"/>
    </source>
</evidence>
<proteinExistence type="inferred from homology"/>
<dbReference type="InterPro" id="IPR036026">
    <property type="entry name" value="Seven-hairpin_glycosidases"/>
</dbReference>
<organism evidence="15 16">
    <name type="scientific">Coprinopsis marcescibilis</name>
    <name type="common">Agaric fungus</name>
    <name type="synonym">Psathyrella marcescibilis</name>
    <dbReference type="NCBI Taxonomy" id="230819"/>
    <lineage>
        <taxon>Eukaryota</taxon>
        <taxon>Fungi</taxon>
        <taxon>Dikarya</taxon>
        <taxon>Basidiomycota</taxon>
        <taxon>Agaricomycotina</taxon>
        <taxon>Agaricomycetes</taxon>
        <taxon>Agaricomycetidae</taxon>
        <taxon>Agaricales</taxon>
        <taxon>Agaricineae</taxon>
        <taxon>Psathyrellaceae</taxon>
        <taxon>Coprinopsis</taxon>
    </lineage>
</organism>
<evidence type="ECO:0000256" key="13">
    <source>
        <dbReference type="SAM" id="MobiDB-lite"/>
    </source>
</evidence>
<dbReference type="InterPro" id="IPR012341">
    <property type="entry name" value="6hp_glycosidase-like_sf"/>
</dbReference>
<dbReference type="InterPro" id="IPR050749">
    <property type="entry name" value="Glycosyl_Hydrolase_47"/>
</dbReference>
<gene>
    <name evidence="15" type="ORF">FA15DRAFT_588986</name>
</gene>
<sequence>MISIPGNAHQPTPAFRFRLNGRLFFRLLTWAAGCTLVLWLFILHSGDEPLLNVHNPFPAVGGGPHLPFLGPTDKPPSEGEPLPKGPKWWPGNAKPAGAGPPTPPKKLPTIWDERAKQVKAAFVHAYTGYLKHAGGYDELLPVVGGKVNNFNGWGVTIYDGLDTMWIMGLHDEFRQALSLIAQNRFYQKPVSSSAGDFAPFFETTIRYLGGLLSAYALSKEPTLLARADDLGKLLLPVFNTTSGLPMFAVNTVNGQTKMGWSASVLWAEAMSNQMEYKYLAHLTGREEYYNATERIVKMMEKNAAFDGLFASKWNLEQGIPNNEQYTVGAYADSAYEYLLKQWLLTGRSEPRVLKLYISSANGIIKNLLHITDKRNLLYVTDANANGTALEPTHTLEHLSCFLPGLFALGVKTLPSNIFDENDKELHLWAAEGLAETCWATYADTKSGLGPDVILMKPFGTAGDQSSSRWVDHVDQWQNRGKPGGRPPGTLDAVPEPDPTKREWTAVKSTYLLRPETIESFYVLWKTTGNAKWRERGWTVFQAIEKHAKTKYGYASISTVDSVPVQWKDEMPSYFMAETLKYLYLLFAEEDPVPFEKWVFNTEAHPLPIFEWTSWEKKAYGIDKMD</sequence>
<evidence type="ECO:0000313" key="16">
    <source>
        <dbReference type="Proteomes" id="UP000307440"/>
    </source>
</evidence>
<dbReference type="GO" id="GO:0016020">
    <property type="term" value="C:membrane"/>
    <property type="evidence" value="ECO:0007669"/>
    <property type="project" value="InterPro"/>
</dbReference>
<evidence type="ECO:0000313" key="15">
    <source>
        <dbReference type="EMBL" id="TFK26236.1"/>
    </source>
</evidence>
<dbReference type="PANTHER" id="PTHR11742">
    <property type="entry name" value="MANNOSYL-OLIGOSACCHARIDE ALPHA-1,2-MANNOSIDASE-RELATED"/>
    <property type="match status" value="1"/>
</dbReference>
<feature type="transmembrane region" description="Helical" evidence="14">
    <location>
        <begin position="23"/>
        <end position="42"/>
    </location>
</feature>
<evidence type="ECO:0000256" key="4">
    <source>
        <dbReference type="ARBA" id="ARBA00022723"/>
    </source>
</evidence>
<keyword evidence="12" id="KW-0326">Glycosidase</keyword>
<dbReference type="EC" id="3.2.1.-" evidence="12"/>
<dbReference type="SUPFAM" id="SSF48225">
    <property type="entry name" value="Seven-hairpin glycosidases"/>
    <property type="match status" value="1"/>
</dbReference>
<dbReference type="GO" id="GO:0004571">
    <property type="term" value="F:mannosyl-oligosaccharide 1,2-alpha-mannosidase activity"/>
    <property type="evidence" value="ECO:0007669"/>
    <property type="project" value="UniProtKB-EC"/>
</dbReference>
<accession>A0A5C3L223</accession>
<keyword evidence="14" id="KW-0812">Transmembrane</keyword>
<evidence type="ECO:0000256" key="14">
    <source>
        <dbReference type="SAM" id="Phobius"/>
    </source>
</evidence>
<feature type="binding site" evidence="10">
    <location>
        <position position="601"/>
    </location>
    <ligand>
        <name>Ca(2+)</name>
        <dbReference type="ChEBI" id="CHEBI:29108"/>
    </ligand>
</feature>
<keyword evidence="4 10" id="KW-0479">Metal-binding</keyword>
<dbReference type="Gene3D" id="1.50.10.10">
    <property type="match status" value="1"/>
</dbReference>
<comment type="similarity">
    <text evidence="3 12">Belongs to the glycosyl hydrolase 47 family.</text>
</comment>
<dbReference type="Pfam" id="PF01532">
    <property type="entry name" value="Glyco_hydro_47"/>
    <property type="match status" value="1"/>
</dbReference>
<keyword evidence="14" id="KW-0472">Membrane</keyword>
<dbReference type="OrthoDB" id="8118055at2759"/>
<dbReference type="GO" id="GO:0005783">
    <property type="term" value="C:endoplasmic reticulum"/>
    <property type="evidence" value="ECO:0007669"/>
    <property type="project" value="TreeGrafter"/>
</dbReference>
<feature type="region of interest" description="Disordered" evidence="13">
    <location>
        <begin position="478"/>
        <end position="498"/>
    </location>
</feature>
<keyword evidence="16" id="KW-1185">Reference proteome</keyword>
<comment type="catalytic activity">
    <reaction evidence="9">
        <text>N(4)-(alpha-D-Man-(1-&gt;2)-alpha-D-Man-(1-&gt;2)-alpha-D-Man-(1-&gt;3)-[alpha-D-Man-(1-&gt;2)-alpha-D-Man-(1-&gt;3)-[alpha-D-Man-(1-&gt;2)-alpha-D-Man-(1-&gt;6)]-alpha-D-Man-(1-&gt;6)]-beta-D-Man-(1-&gt;4)-beta-D-GlcNAc-(1-&gt;4)-beta-D-GlcNAc)-L-asparaginyl-[protein] (N-glucan mannose isomer 9A1,2,3B1,2,3) + 4 H2O = N(4)-(alpha-D-Man-(1-&gt;3)-[alpha-D-Man-(1-&gt;3)-[alpha-D-Man-(1-&gt;6)]-alpha-D-Man-(1-&gt;6)]-beta-D-Man-(1-&gt;4)-beta-D-GlcNAc-(1-&gt;4)-beta-D-GlcNAc)-L-asparaginyl-[protein] (N-glucan mannose isomer 5A1,2) + 4 beta-D-mannose</text>
        <dbReference type="Rhea" id="RHEA:56008"/>
        <dbReference type="Rhea" id="RHEA-COMP:14356"/>
        <dbReference type="Rhea" id="RHEA-COMP:14367"/>
        <dbReference type="ChEBI" id="CHEBI:15377"/>
        <dbReference type="ChEBI" id="CHEBI:28563"/>
        <dbReference type="ChEBI" id="CHEBI:59087"/>
        <dbReference type="ChEBI" id="CHEBI:139493"/>
        <dbReference type="EC" id="3.2.1.113"/>
    </reaction>
</comment>
<keyword evidence="7 11" id="KW-1015">Disulfide bond</keyword>
<evidence type="ECO:0000256" key="10">
    <source>
        <dbReference type="PIRSR" id="PIRSR601382-2"/>
    </source>
</evidence>
<evidence type="ECO:0000256" key="7">
    <source>
        <dbReference type="ARBA" id="ARBA00023157"/>
    </source>
</evidence>
<dbReference type="GO" id="GO:0036503">
    <property type="term" value="P:ERAD pathway"/>
    <property type="evidence" value="ECO:0007669"/>
    <property type="project" value="UniProtKB-ARBA"/>
</dbReference>
<evidence type="ECO:0000256" key="9">
    <source>
        <dbReference type="ARBA" id="ARBA00048605"/>
    </source>
</evidence>
<comment type="pathway">
    <text evidence="2">Protein modification; protein glycosylation.</text>
</comment>
<keyword evidence="14" id="KW-1133">Transmembrane helix</keyword>
<evidence type="ECO:0000256" key="3">
    <source>
        <dbReference type="ARBA" id="ARBA00007658"/>
    </source>
</evidence>
<feature type="region of interest" description="Disordered" evidence="13">
    <location>
        <begin position="64"/>
        <end position="104"/>
    </location>
</feature>
<dbReference type="EMBL" id="ML210177">
    <property type="protein sequence ID" value="TFK26236.1"/>
    <property type="molecule type" value="Genomic_DNA"/>
</dbReference>
<evidence type="ECO:0000256" key="1">
    <source>
        <dbReference type="ARBA" id="ARBA00001913"/>
    </source>
</evidence>
<dbReference type="GO" id="GO:0005975">
    <property type="term" value="P:carbohydrate metabolic process"/>
    <property type="evidence" value="ECO:0007669"/>
    <property type="project" value="InterPro"/>
</dbReference>
<dbReference type="Proteomes" id="UP000307440">
    <property type="component" value="Unassembled WGS sequence"/>
</dbReference>
<dbReference type="InterPro" id="IPR001382">
    <property type="entry name" value="Glyco_hydro_47"/>
</dbReference>
<dbReference type="PRINTS" id="PR00747">
    <property type="entry name" value="GLYHDRLASE47"/>
</dbReference>
<dbReference type="STRING" id="230819.A0A5C3L223"/>
<evidence type="ECO:0000256" key="6">
    <source>
        <dbReference type="ARBA" id="ARBA00022837"/>
    </source>
</evidence>